<accession>A0A8A3PRB0</accession>
<protein>
    <submittedName>
        <fullName evidence="1">Uncharacterized protein</fullName>
    </submittedName>
</protein>
<reference evidence="1" key="1">
    <citation type="submission" date="2020-10" db="EMBL/GenBank/DDBJ databases">
        <title>Genome Sequence of Monilinia vaccinii-corymbosi Sheds Light on Mummy Berry Disease Infection of Blueberry and Mating Type.</title>
        <authorList>
            <person name="Yow A.G."/>
            <person name="Zhang Y."/>
            <person name="Bansal K."/>
            <person name="Eacker S.M."/>
            <person name="Sullivan S."/>
            <person name="Liachko I."/>
            <person name="Cubeta M.A."/>
            <person name="Rollins J.A."/>
            <person name="Ashrafi H."/>
        </authorList>
    </citation>
    <scope>NUCLEOTIDE SEQUENCE</scope>
    <source>
        <strain evidence="1">RL-1</strain>
    </source>
</reference>
<dbReference type="EMBL" id="CP063412">
    <property type="protein sequence ID" value="QSZ37405.1"/>
    <property type="molecule type" value="Genomic_DNA"/>
</dbReference>
<sequence>MGFKELRRASPCSSLHQLYIKSQRGNCGDGYTPSLRRVKSFYTPRKDPTLVFAMSVLSCEESMVEVKVDTSNFVITVEVPLRMHNPSCTPVQAKKILETEELECPECDLEFAGQDAVEDLALHFNHSHWKRRVERKKCLTVELGTLNSCGKRCQTGGASLHSTQMCLVKAHKYHSSWDSVFVDAAQELSTCVEENDDIDWTRTGAIVYKEHCGLLGSPGQFGESDFIYTIYAGEHVVFYPVPPATETFDELHYAIKTVFSSRISSKYTFVSCDWGQALFTPGSN</sequence>
<evidence type="ECO:0000313" key="2">
    <source>
        <dbReference type="Proteomes" id="UP000672032"/>
    </source>
</evidence>
<gene>
    <name evidence="1" type="ORF">DSL72_009503</name>
</gene>
<dbReference type="AlphaFoldDB" id="A0A8A3PRB0"/>
<name>A0A8A3PRB0_9HELO</name>
<evidence type="ECO:0000313" key="1">
    <source>
        <dbReference type="EMBL" id="QSZ37405.1"/>
    </source>
</evidence>
<proteinExistence type="predicted"/>
<dbReference type="Proteomes" id="UP000672032">
    <property type="component" value="Chromosome 8"/>
</dbReference>
<keyword evidence="2" id="KW-1185">Reference proteome</keyword>
<organism evidence="1 2">
    <name type="scientific">Monilinia vaccinii-corymbosi</name>
    <dbReference type="NCBI Taxonomy" id="61207"/>
    <lineage>
        <taxon>Eukaryota</taxon>
        <taxon>Fungi</taxon>
        <taxon>Dikarya</taxon>
        <taxon>Ascomycota</taxon>
        <taxon>Pezizomycotina</taxon>
        <taxon>Leotiomycetes</taxon>
        <taxon>Helotiales</taxon>
        <taxon>Sclerotiniaceae</taxon>
        <taxon>Monilinia</taxon>
    </lineage>
</organism>
<dbReference type="OrthoDB" id="5295362at2759"/>